<dbReference type="CDD" id="cd02042">
    <property type="entry name" value="ParAB_family"/>
    <property type="match status" value="1"/>
</dbReference>
<feature type="domain" description="CobQ/CobB/MinD/ParA nucleotide binding" evidence="1">
    <location>
        <begin position="7"/>
        <end position="153"/>
    </location>
</feature>
<dbReference type="InterPro" id="IPR002586">
    <property type="entry name" value="CobQ/CobB/MinD/ParA_Nub-bd_dom"/>
</dbReference>
<proteinExistence type="predicted"/>
<dbReference type="InterPro" id="IPR027417">
    <property type="entry name" value="P-loop_NTPase"/>
</dbReference>
<dbReference type="PANTHER" id="PTHR13696:SF99">
    <property type="entry name" value="COBYRINIC ACID AC-DIAMIDE SYNTHASE"/>
    <property type="match status" value="1"/>
</dbReference>
<dbReference type="InterPro" id="IPR050678">
    <property type="entry name" value="DNA_Partitioning_ATPase"/>
</dbReference>
<dbReference type="Proteomes" id="UP000663651">
    <property type="component" value="Chromosome"/>
</dbReference>
<dbReference type="RefSeq" id="WP_207164683.1">
    <property type="nucleotide sequence ID" value="NZ_CP071382.1"/>
</dbReference>
<dbReference type="PIRSF" id="PIRSF009320">
    <property type="entry name" value="Nuc_binding_HP_1000"/>
    <property type="match status" value="1"/>
</dbReference>
<sequence>MAKIVSLLQQKGGVGKTTISVHLATQIKETFPDLKVAVADADPQQSATVWITKGNGKAGVHVFPVAQDGEGKNLKSELSEVEADLVIMDLPPAIASVSMRAALYSDLMLVPVGASALDIEAAKTAISVCKEAIELDATKQFLLVPNRVQLNSAAGRELRSVLTKFGPVSEATLCLRVAYADSVMHGIGINKFAPSSPAYQEIGMLAEEVVRMLKLKGGRSS</sequence>
<dbReference type="Pfam" id="PF01656">
    <property type="entry name" value="CbiA"/>
    <property type="match status" value="1"/>
</dbReference>
<reference evidence="2 3" key="1">
    <citation type="submission" date="2021-03" db="EMBL/GenBank/DDBJ databases">
        <title>Geobacter metallireducens gen. nov. sp. nov., a microorganism capable of coupling the complete oxidation of organic compounds to the reduction of iron and other metals.</title>
        <authorList>
            <person name="Li Y."/>
        </authorList>
    </citation>
    <scope>NUCLEOTIDE SEQUENCE [LARGE SCALE GENOMIC DNA]</scope>
    <source>
        <strain evidence="2 3">Jerry-YX</strain>
    </source>
</reference>
<dbReference type="SUPFAM" id="SSF52540">
    <property type="entry name" value="P-loop containing nucleoside triphosphate hydrolases"/>
    <property type="match status" value="1"/>
</dbReference>
<dbReference type="EMBL" id="CP071382">
    <property type="protein sequence ID" value="QSV46905.1"/>
    <property type="molecule type" value="Genomic_DNA"/>
</dbReference>
<evidence type="ECO:0000259" key="1">
    <source>
        <dbReference type="Pfam" id="PF01656"/>
    </source>
</evidence>
<name>A0ABX7Q7F5_9BACT</name>
<dbReference type="PANTHER" id="PTHR13696">
    <property type="entry name" value="P-LOOP CONTAINING NUCLEOSIDE TRIPHOSPHATE HYDROLASE"/>
    <property type="match status" value="1"/>
</dbReference>
<evidence type="ECO:0000313" key="3">
    <source>
        <dbReference type="Proteomes" id="UP000663651"/>
    </source>
</evidence>
<protein>
    <submittedName>
        <fullName evidence="2">ParA family protein</fullName>
    </submittedName>
</protein>
<keyword evidence="3" id="KW-1185">Reference proteome</keyword>
<accession>A0ABX7Q7F5</accession>
<evidence type="ECO:0000313" key="2">
    <source>
        <dbReference type="EMBL" id="QSV46905.1"/>
    </source>
</evidence>
<organism evidence="2 3">
    <name type="scientific">Geobacter benzoatilyticus</name>
    <dbReference type="NCBI Taxonomy" id="2815309"/>
    <lineage>
        <taxon>Bacteria</taxon>
        <taxon>Pseudomonadati</taxon>
        <taxon>Thermodesulfobacteriota</taxon>
        <taxon>Desulfuromonadia</taxon>
        <taxon>Geobacterales</taxon>
        <taxon>Geobacteraceae</taxon>
        <taxon>Geobacter</taxon>
    </lineage>
</organism>
<gene>
    <name evidence="2" type="ORF">JZM60_06470</name>
</gene>
<dbReference type="Gene3D" id="3.40.50.300">
    <property type="entry name" value="P-loop containing nucleotide triphosphate hydrolases"/>
    <property type="match status" value="1"/>
</dbReference>